<dbReference type="Pfam" id="PF23914">
    <property type="entry name" value="TPR_CcmH_CycH"/>
    <property type="match status" value="1"/>
</dbReference>
<dbReference type="InterPro" id="IPR056413">
    <property type="entry name" value="TPR_CcmH_CycH"/>
</dbReference>
<evidence type="ECO:0000259" key="4">
    <source>
        <dbReference type="Pfam" id="PF23914"/>
    </source>
</evidence>
<dbReference type="AlphaFoldDB" id="A0A380TN95"/>
<sequence length="278" mass="31490">MILIIGIILFCFIALLVFAPFGRQINWQKNIRQSQNIALYQQQMTWNPTPELADELSQRLLDDEQALQTITRPSQSAVNSSPIFSGALWMVLISIPLFYYFSLNRYAVVQQGEQAFVEKQQKMQTATAHAKNDDYIISIQNKLRTDPNDVARWLELGQAYVLSNEFEHALIAYGNAEKIAGSKPAILGLAATALYYQAGQRMTPKVRQLIDTALSQDKNETSSLSLLASDAFLQTDYASAINYWQQLLDSERTEVNRRKTIESMGMAENLLRAKQVNE</sequence>
<dbReference type="InterPro" id="IPR011990">
    <property type="entry name" value="TPR-like_helical_dom_sf"/>
</dbReference>
<evidence type="ECO:0000256" key="3">
    <source>
        <dbReference type="SAM" id="Phobius"/>
    </source>
</evidence>
<dbReference type="PANTHER" id="PTHR47870:SF2">
    <property type="entry name" value="FORMATE-DEPENDENT NITRITE REDUCTASE COMPLEX SUBUNIT NRFF"/>
    <property type="match status" value="1"/>
</dbReference>
<evidence type="ECO:0000313" key="5">
    <source>
        <dbReference type="EMBL" id="SUT87197.1"/>
    </source>
</evidence>
<organism evidence="5 6">
    <name type="scientific">[Actinobacillus] rossii</name>
    <dbReference type="NCBI Taxonomy" id="123820"/>
    <lineage>
        <taxon>Bacteria</taxon>
        <taxon>Pseudomonadati</taxon>
        <taxon>Pseudomonadota</taxon>
        <taxon>Gammaproteobacteria</taxon>
        <taxon>Pasteurellales</taxon>
        <taxon>Pasteurellaceae</taxon>
    </lineage>
</organism>
<dbReference type="GO" id="GO:0005886">
    <property type="term" value="C:plasma membrane"/>
    <property type="evidence" value="ECO:0007669"/>
    <property type="project" value="TreeGrafter"/>
</dbReference>
<feature type="domain" description="Cytochrome c-type biogenesis protein H TPR" evidence="4">
    <location>
        <begin position="130"/>
        <end position="249"/>
    </location>
</feature>
<reference evidence="5 6" key="1">
    <citation type="submission" date="2018-06" db="EMBL/GenBank/DDBJ databases">
        <authorList>
            <consortium name="Pathogen Informatics"/>
            <person name="Doyle S."/>
        </authorList>
    </citation>
    <scope>NUCLEOTIDE SEQUENCE [LARGE SCALE GENOMIC DNA]</scope>
    <source>
        <strain evidence="5 6">NCTC10801</strain>
    </source>
</reference>
<proteinExistence type="predicted"/>
<dbReference type="EMBL" id="UFRQ01000003">
    <property type="protein sequence ID" value="SUT87197.1"/>
    <property type="molecule type" value="Genomic_DNA"/>
</dbReference>
<evidence type="ECO:0000256" key="1">
    <source>
        <dbReference type="ARBA" id="ARBA00022737"/>
    </source>
</evidence>
<protein>
    <submittedName>
        <fullName evidence="5">TPR repeat-containing protein</fullName>
    </submittedName>
</protein>
<evidence type="ECO:0000256" key="2">
    <source>
        <dbReference type="ARBA" id="ARBA00022803"/>
    </source>
</evidence>
<dbReference type="PANTHER" id="PTHR47870">
    <property type="entry name" value="CYTOCHROME C-TYPE BIOGENESIS PROTEIN CCMH"/>
    <property type="match status" value="1"/>
</dbReference>
<dbReference type="Gene3D" id="1.25.40.10">
    <property type="entry name" value="Tetratricopeptide repeat domain"/>
    <property type="match status" value="1"/>
</dbReference>
<feature type="transmembrane region" description="Helical" evidence="3">
    <location>
        <begin position="83"/>
        <end position="101"/>
    </location>
</feature>
<dbReference type="InterPro" id="IPR051263">
    <property type="entry name" value="C-type_cytochrome_biogenesis"/>
</dbReference>
<gene>
    <name evidence="5" type="primary">nrfG</name>
    <name evidence="5" type="ORF">NCTC10801_00082</name>
</gene>
<dbReference type="OrthoDB" id="9776053at2"/>
<dbReference type="Proteomes" id="UP000254649">
    <property type="component" value="Unassembled WGS sequence"/>
</dbReference>
<keyword evidence="3" id="KW-1133">Transmembrane helix</keyword>
<keyword evidence="2" id="KW-0802">TPR repeat</keyword>
<keyword evidence="3" id="KW-0812">Transmembrane</keyword>
<accession>A0A380TN95</accession>
<dbReference type="SUPFAM" id="SSF48452">
    <property type="entry name" value="TPR-like"/>
    <property type="match status" value="1"/>
</dbReference>
<name>A0A380TN95_9PAST</name>
<evidence type="ECO:0000313" key="6">
    <source>
        <dbReference type="Proteomes" id="UP000254649"/>
    </source>
</evidence>
<keyword evidence="3" id="KW-0472">Membrane</keyword>
<keyword evidence="1" id="KW-0677">Repeat</keyword>
<keyword evidence="6" id="KW-1185">Reference proteome</keyword>